<dbReference type="GO" id="GO:0004674">
    <property type="term" value="F:protein serine/threonine kinase activity"/>
    <property type="evidence" value="ECO:0007669"/>
    <property type="project" value="UniProtKB-KW"/>
</dbReference>
<dbReference type="SMART" id="SM00248">
    <property type="entry name" value="ANK"/>
    <property type="match status" value="4"/>
</dbReference>
<evidence type="ECO:0000313" key="10">
    <source>
        <dbReference type="EMBL" id="KAG3215680.1"/>
    </source>
</evidence>
<evidence type="ECO:0000313" key="11">
    <source>
        <dbReference type="Proteomes" id="UP000735874"/>
    </source>
</evidence>
<dbReference type="Gene3D" id="1.10.510.10">
    <property type="entry name" value="Transferase(Phosphotransferase) domain 1"/>
    <property type="match status" value="1"/>
</dbReference>
<dbReference type="Pfam" id="PF00023">
    <property type="entry name" value="Ank"/>
    <property type="match status" value="1"/>
</dbReference>
<evidence type="ECO:0000259" key="8">
    <source>
        <dbReference type="PROSITE" id="PS50011"/>
    </source>
</evidence>
<dbReference type="Pfam" id="PF07714">
    <property type="entry name" value="PK_Tyr_Ser-Thr"/>
    <property type="match status" value="1"/>
</dbReference>
<evidence type="ECO:0000256" key="7">
    <source>
        <dbReference type="PROSITE-ProRule" id="PRU10141"/>
    </source>
</evidence>
<evidence type="ECO:0000256" key="2">
    <source>
        <dbReference type="ARBA" id="ARBA00022737"/>
    </source>
</evidence>
<dbReference type="Gene3D" id="3.30.200.20">
    <property type="entry name" value="Phosphorylase Kinase, domain 1"/>
    <property type="match status" value="1"/>
</dbReference>
<evidence type="ECO:0000256" key="4">
    <source>
        <dbReference type="ARBA" id="ARBA00022840"/>
    </source>
</evidence>
<dbReference type="PROSITE" id="PS50088">
    <property type="entry name" value="ANK_REPEAT"/>
    <property type="match status" value="2"/>
</dbReference>
<dbReference type="InterPro" id="IPR001245">
    <property type="entry name" value="Ser-Thr/Tyr_kinase_cat_dom"/>
</dbReference>
<dbReference type="SMART" id="SM00220">
    <property type="entry name" value="S_TKc"/>
    <property type="match status" value="1"/>
</dbReference>
<feature type="repeat" description="ANK" evidence="6">
    <location>
        <begin position="140"/>
        <end position="173"/>
    </location>
</feature>
<sequence>MMAALNGFLEVTRYLATQCNADVNATDRRGDTALMKAAYNGKIDAVRCLVEEYDMDVNVTNDVGYTSLMKSLILVKLKLSNISLNLNSKIEVIRYLAEQCGADVNVVNKDGFTALSVAAADVDINIVRYLADGCRAAVRDGKSALMRAAKNGKIEIVQYLAEKCGADVDVNDNDGNTALMKAAENGKLEVVQYLDYSKFSQRKQDHTSSFDAYAFGRMKELWLKVLAHMEKCEQIQYHQEFDKLKKICERLQDSVHGQALFGRFHTLLIEYYQMIRMSPEQARIMRLSSTRVTNNSLYAFQWRVNSLMASLGEAPEAEKKREERWHEQRKDQIEGFVTGVSDTFLLLKDLKSLEERSLFLKNLKSELEDPQGNYTADQRAVMEKVHKEIARMLEREGDSDLVPIWFIPWYELLIYEWEKLGEGGFGSVYRAKWLDSQVVVKRLDLAGSSTNFDTSISDFSLSTLSVLADPTVSEAAVKSTKREEALKMFRREVDIWFGFSHPHVIQLFGACHVGRPFFVCEYATNGTLVSYLRKNPDRLWTKLHEAALGIQYLHARGVVHGDLKGNNIVIGSDMKVKVTDFGLSSVASSESSPMILLRGIGSPQNAFQIPRQGGKSIFKLTDICVRCVLAGDVYCGGNACCGCSEVGQRPLSLSAMAFS</sequence>
<keyword evidence="2" id="KW-0677">Repeat</keyword>
<dbReference type="VEuPathDB" id="FungiDB:PC110_g12403"/>
<evidence type="ECO:0000256" key="3">
    <source>
        <dbReference type="ARBA" id="ARBA00022741"/>
    </source>
</evidence>
<keyword evidence="1" id="KW-0723">Serine/threonine-protein kinase</keyword>
<dbReference type="PANTHER" id="PTHR24198:SF194">
    <property type="entry name" value="INVERSIN-A"/>
    <property type="match status" value="1"/>
</dbReference>
<keyword evidence="1" id="KW-0808">Transferase</keyword>
<dbReference type="SUPFAM" id="SSF48403">
    <property type="entry name" value="Ankyrin repeat"/>
    <property type="match status" value="1"/>
</dbReference>
<dbReference type="SUPFAM" id="SSF56112">
    <property type="entry name" value="Protein kinase-like (PK-like)"/>
    <property type="match status" value="1"/>
</dbReference>
<dbReference type="VEuPathDB" id="FungiDB:PC110_g12416"/>
<dbReference type="EMBL" id="RCMG01000536">
    <property type="protein sequence ID" value="KAG2852523.1"/>
    <property type="molecule type" value="Genomic_DNA"/>
</dbReference>
<dbReference type="AlphaFoldDB" id="A0A8T1K9J9"/>
<comment type="caution">
    <text evidence="9">The sequence shown here is derived from an EMBL/GenBank/DDBJ whole genome shotgun (WGS) entry which is preliminary data.</text>
</comment>
<keyword evidence="3 7" id="KW-0547">Nucleotide-binding</keyword>
<dbReference type="InterPro" id="IPR036770">
    <property type="entry name" value="Ankyrin_rpt-contain_sf"/>
</dbReference>
<keyword evidence="5 6" id="KW-0040">ANK repeat</keyword>
<dbReference type="PROSITE" id="PS00107">
    <property type="entry name" value="PROTEIN_KINASE_ATP"/>
    <property type="match status" value="1"/>
</dbReference>
<accession>A0A8T1K9J9</accession>
<proteinExistence type="predicted"/>
<reference evidence="9" key="1">
    <citation type="submission" date="2018-10" db="EMBL/GenBank/DDBJ databases">
        <title>Effector identification in a new, highly contiguous assembly of the strawberry crown rot pathogen Phytophthora cactorum.</title>
        <authorList>
            <person name="Armitage A.D."/>
            <person name="Nellist C.F."/>
            <person name="Bates H."/>
            <person name="Vickerstaff R.J."/>
            <person name="Harrison R.J."/>
        </authorList>
    </citation>
    <scope>NUCLEOTIDE SEQUENCE</scope>
    <source>
        <strain evidence="9">15-7</strain>
        <strain evidence="10">P421</strain>
    </source>
</reference>
<dbReference type="GO" id="GO:0005524">
    <property type="term" value="F:ATP binding"/>
    <property type="evidence" value="ECO:0007669"/>
    <property type="project" value="UniProtKB-UniRule"/>
</dbReference>
<dbReference type="PROSITE" id="PS50011">
    <property type="entry name" value="PROTEIN_KINASE_DOM"/>
    <property type="match status" value="1"/>
</dbReference>
<name>A0A8T1K9J9_9STRA</name>
<evidence type="ECO:0000256" key="5">
    <source>
        <dbReference type="ARBA" id="ARBA00023043"/>
    </source>
</evidence>
<organism evidence="9 11">
    <name type="scientific">Phytophthora cactorum</name>
    <dbReference type="NCBI Taxonomy" id="29920"/>
    <lineage>
        <taxon>Eukaryota</taxon>
        <taxon>Sar</taxon>
        <taxon>Stramenopiles</taxon>
        <taxon>Oomycota</taxon>
        <taxon>Peronosporomycetes</taxon>
        <taxon>Peronosporales</taxon>
        <taxon>Peronosporaceae</taxon>
        <taxon>Phytophthora</taxon>
    </lineage>
</organism>
<keyword evidence="4 7" id="KW-0067">ATP-binding</keyword>
<dbReference type="Proteomes" id="UP000760860">
    <property type="component" value="Unassembled WGS sequence"/>
</dbReference>
<dbReference type="InterPro" id="IPR017441">
    <property type="entry name" value="Protein_kinase_ATP_BS"/>
</dbReference>
<evidence type="ECO:0000256" key="1">
    <source>
        <dbReference type="ARBA" id="ARBA00022527"/>
    </source>
</evidence>
<protein>
    <recommendedName>
        <fullName evidence="8">Protein kinase domain-containing protein</fullName>
    </recommendedName>
</protein>
<feature type="domain" description="Protein kinase" evidence="8">
    <location>
        <begin position="414"/>
        <end position="659"/>
    </location>
</feature>
<feature type="binding site" evidence="7">
    <location>
        <position position="441"/>
    </location>
    <ligand>
        <name>ATP</name>
        <dbReference type="ChEBI" id="CHEBI:30616"/>
    </ligand>
</feature>
<keyword evidence="1" id="KW-0418">Kinase</keyword>
<dbReference type="InterPro" id="IPR002110">
    <property type="entry name" value="Ankyrin_rpt"/>
</dbReference>
<dbReference type="Pfam" id="PF12796">
    <property type="entry name" value="Ank_2"/>
    <property type="match status" value="2"/>
</dbReference>
<dbReference type="PROSITE" id="PS00108">
    <property type="entry name" value="PROTEIN_KINASE_ST"/>
    <property type="match status" value="1"/>
</dbReference>
<dbReference type="InterPro" id="IPR000719">
    <property type="entry name" value="Prot_kinase_dom"/>
</dbReference>
<gene>
    <name evidence="9" type="ORF">PC113_g14937</name>
    <name evidence="10" type="ORF">PC129_g13452</name>
</gene>
<dbReference type="PROSITE" id="PS50297">
    <property type="entry name" value="ANK_REP_REGION"/>
    <property type="match status" value="1"/>
</dbReference>
<dbReference type="Gene3D" id="1.25.40.20">
    <property type="entry name" value="Ankyrin repeat-containing domain"/>
    <property type="match status" value="2"/>
</dbReference>
<evidence type="ECO:0000313" key="9">
    <source>
        <dbReference type="EMBL" id="KAG2852523.1"/>
    </source>
</evidence>
<dbReference type="EMBL" id="RCMV01000540">
    <property type="protein sequence ID" value="KAG3215680.1"/>
    <property type="molecule type" value="Genomic_DNA"/>
</dbReference>
<dbReference type="PANTHER" id="PTHR24198">
    <property type="entry name" value="ANKYRIN REPEAT AND PROTEIN KINASE DOMAIN-CONTAINING PROTEIN"/>
    <property type="match status" value="1"/>
</dbReference>
<evidence type="ECO:0000256" key="6">
    <source>
        <dbReference type="PROSITE-ProRule" id="PRU00023"/>
    </source>
</evidence>
<dbReference type="InterPro" id="IPR008271">
    <property type="entry name" value="Ser/Thr_kinase_AS"/>
</dbReference>
<dbReference type="Proteomes" id="UP000735874">
    <property type="component" value="Unassembled WGS sequence"/>
</dbReference>
<feature type="repeat" description="ANK" evidence="6">
    <location>
        <begin position="174"/>
        <end position="194"/>
    </location>
</feature>
<dbReference type="InterPro" id="IPR011009">
    <property type="entry name" value="Kinase-like_dom_sf"/>
</dbReference>